<gene>
    <name evidence="2" type="ORF">L211DRAFT_847276</name>
</gene>
<dbReference type="Proteomes" id="UP000267821">
    <property type="component" value="Unassembled WGS sequence"/>
</dbReference>
<dbReference type="AlphaFoldDB" id="A0A3N4LTH3"/>
<sequence>MLQFASESPVCVRALGASDAPDADIFFADVVKYNRKLSSTYCHSHLPTPRSSFPAKRKSHRKLPRMSSSSKRKAGEPPGNPSAVNYRTFLPVNCIPADSTPVNLTTSASHTLDMSTATIPPELNQLNP</sequence>
<keyword evidence="3" id="KW-1185">Reference proteome</keyword>
<dbReference type="OrthoDB" id="5470101at2759"/>
<feature type="compositionally biased region" description="Basic residues" evidence="1">
    <location>
        <begin position="55"/>
        <end position="64"/>
    </location>
</feature>
<dbReference type="EMBL" id="ML121535">
    <property type="protein sequence ID" value="RPB26100.1"/>
    <property type="molecule type" value="Genomic_DNA"/>
</dbReference>
<feature type="region of interest" description="Disordered" evidence="1">
    <location>
        <begin position="44"/>
        <end position="84"/>
    </location>
</feature>
<organism evidence="2 3">
    <name type="scientific">Terfezia boudieri ATCC MYA-4762</name>
    <dbReference type="NCBI Taxonomy" id="1051890"/>
    <lineage>
        <taxon>Eukaryota</taxon>
        <taxon>Fungi</taxon>
        <taxon>Dikarya</taxon>
        <taxon>Ascomycota</taxon>
        <taxon>Pezizomycotina</taxon>
        <taxon>Pezizomycetes</taxon>
        <taxon>Pezizales</taxon>
        <taxon>Pezizaceae</taxon>
        <taxon>Terfezia</taxon>
    </lineage>
</organism>
<evidence type="ECO:0000313" key="3">
    <source>
        <dbReference type="Proteomes" id="UP000267821"/>
    </source>
</evidence>
<reference evidence="2 3" key="1">
    <citation type="journal article" date="2018" name="Nat. Ecol. Evol.">
        <title>Pezizomycetes genomes reveal the molecular basis of ectomycorrhizal truffle lifestyle.</title>
        <authorList>
            <person name="Murat C."/>
            <person name="Payen T."/>
            <person name="Noel B."/>
            <person name="Kuo A."/>
            <person name="Morin E."/>
            <person name="Chen J."/>
            <person name="Kohler A."/>
            <person name="Krizsan K."/>
            <person name="Balestrini R."/>
            <person name="Da Silva C."/>
            <person name="Montanini B."/>
            <person name="Hainaut M."/>
            <person name="Levati E."/>
            <person name="Barry K.W."/>
            <person name="Belfiori B."/>
            <person name="Cichocki N."/>
            <person name="Clum A."/>
            <person name="Dockter R.B."/>
            <person name="Fauchery L."/>
            <person name="Guy J."/>
            <person name="Iotti M."/>
            <person name="Le Tacon F."/>
            <person name="Lindquist E.A."/>
            <person name="Lipzen A."/>
            <person name="Malagnac F."/>
            <person name="Mello A."/>
            <person name="Molinier V."/>
            <person name="Miyauchi S."/>
            <person name="Poulain J."/>
            <person name="Riccioni C."/>
            <person name="Rubini A."/>
            <person name="Sitrit Y."/>
            <person name="Splivallo R."/>
            <person name="Traeger S."/>
            <person name="Wang M."/>
            <person name="Zifcakova L."/>
            <person name="Wipf D."/>
            <person name="Zambonelli A."/>
            <person name="Paolocci F."/>
            <person name="Nowrousian M."/>
            <person name="Ottonello S."/>
            <person name="Baldrian P."/>
            <person name="Spatafora J.W."/>
            <person name="Henrissat B."/>
            <person name="Nagy L.G."/>
            <person name="Aury J.M."/>
            <person name="Wincker P."/>
            <person name="Grigoriev I.V."/>
            <person name="Bonfante P."/>
            <person name="Martin F.M."/>
        </authorList>
    </citation>
    <scope>NUCLEOTIDE SEQUENCE [LARGE SCALE GENOMIC DNA]</scope>
    <source>
        <strain evidence="2 3">ATCC MYA-4762</strain>
    </source>
</reference>
<accession>A0A3N4LTH3</accession>
<evidence type="ECO:0000256" key="1">
    <source>
        <dbReference type="SAM" id="MobiDB-lite"/>
    </source>
</evidence>
<name>A0A3N4LTH3_9PEZI</name>
<dbReference type="InParanoid" id="A0A3N4LTH3"/>
<protein>
    <submittedName>
        <fullName evidence="2">Uncharacterized protein</fullName>
    </submittedName>
</protein>
<proteinExistence type="predicted"/>
<evidence type="ECO:0000313" key="2">
    <source>
        <dbReference type="EMBL" id="RPB26100.1"/>
    </source>
</evidence>